<dbReference type="PROSITE" id="PS00211">
    <property type="entry name" value="ABC_TRANSPORTER_1"/>
    <property type="match status" value="1"/>
</dbReference>
<evidence type="ECO:0000256" key="10">
    <source>
        <dbReference type="RuleBase" id="RU364103"/>
    </source>
</evidence>
<dbReference type="FunFam" id="3.40.50.300:FF:000224">
    <property type="entry name" value="Energy-coupling factor transporter ATP-binding protein EcfA"/>
    <property type="match status" value="1"/>
</dbReference>
<name>A0AAU8JBA0_9CYAN</name>
<dbReference type="PROSITE" id="PS50893">
    <property type="entry name" value="ABC_TRANSPORTER_2"/>
    <property type="match status" value="1"/>
</dbReference>
<evidence type="ECO:0000256" key="2">
    <source>
        <dbReference type="ARBA" id="ARBA00005417"/>
    </source>
</evidence>
<dbReference type="PANTHER" id="PTHR43553:SF24">
    <property type="entry name" value="ENERGY-COUPLING FACTOR TRANSPORTER ATP-BINDING PROTEIN ECFA1"/>
    <property type="match status" value="1"/>
</dbReference>
<dbReference type="EMBL" id="CP159837">
    <property type="protein sequence ID" value="XCM35489.1"/>
    <property type="molecule type" value="Genomic_DNA"/>
</dbReference>
<dbReference type="PANTHER" id="PTHR43553">
    <property type="entry name" value="HEAVY METAL TRANSPORTER"/>
    <property type="match status" value="1"/>
</dbReference>
<dbReference type="InterPro" id="IPR050095">
    <property type="entry name" value="ECF_ABC_transporter_ATP-bd"/>
</dbReference>
<dbReference type="NCBIfam" id="TIGR01166">
    <property type="entry name" value="cbiO"/>
    <property type="match status" value="1"/>
</dbReference>
<dbReference type="GO" id="GO:0006824">
    <property type="term" value="P:cobalt ion transport"/>
    <property type="evidence" value="ECO:0007669"/>
    <property type="project" value="InterPro"/>
</dbReference>
<organism evidence="12">
    <name type="scientific">Planktothricoides raciborskii GIHE-MW2</name>
    <dbReference type="NCBI Taxonomy" id="2792601"/>
    <lineage>
        <taxon>Bacteria</taxon>
        <taxon>Bacillati</taxon>
        <taxon>Cyanobacteriota</taxon>
        <taxon>Cyanophyceae</taxon>
        <taxon>Oscillatoriophycideae</taxon>
        <taxon>Oscillatoriales</taxon>
        <taxon>Oscillatoriaceae</taxon>
        <taxon>Planktothricoides</taxon>
    </lineage>
</organism>
<dbReference type="InterPro" id="IPR003593">
    <property type="entry name" value="AAA+_ATPase"/>
</dbReference>
<comment type="function">
    <text evidence="10">Part of an ABC transporter complex. Responsible for energy coupling to the transport system.</text>
</comment>
<keyword evidence="8 10" id="KW-0472">Membrane</keyword>
<dbReference type="Gene3D" id="3.40.50.300">
    <property type="entry name" value="P-loop containing nucleotide triphosphate hydrolases"/>
    <property type="match status" value="1"/>
</dbReference>
<dbReference type="InterPro" id="IPR017871">
    <property type="entry name" value="ABC_transporter-like_CS"/>
</dbReference>
<dbReference type="GO" id="GO:0005524">
    <property type="term" value="F:ATP binding"/>
    <property type="evidence" value="ECO:0007669"/>
    <property type="project" value="UniProtKB-UniRule"/>
</dbReference>
<evidence type="ECO:0000256" key="3">
    <source>
        <dbReference type="ARBA" id="ARBA00022448"/>
    </source>
</evidence>
<comment type="function">
    <text evidence="9">Probably part of an ABC transporter complex. Responsible for energy coupling to the transport system.</text>
</comment>
<dbReference type="InterPro" id="IPR027417">
    <property type="entry name" value="P-loop_NTPase"/>
</dbReference>
<keyword evidence="7" id="KW-1278">Translocase</keyword>
<evidence type="ECO:0000256" key="5">
    <source>
        <dbReference type="ARBA" id="ARBA00022741"/>
    </source>
</evidence>
<sequence>MLMEFDQVEYTYPCTQQPTIKNLSLGIPQGRCCALIGRNGCGKTTLFRLANGLYRPQKGTIRWQGKPLKYDRSSLNQLRQAVGLVFQDPEQQLVGATVAEDLSYGLCNLGLSDSEVGDRVIQGLRDFDLMDLADSPVNYLSLGQKKRVSIADVMVLKPQLLLLDEPTAYLDPPQTRNLLATLEKISATGTTILIATHDLDFVYAWADWLFVMDRGQLILEGTPETVFSQREIIEGLEFSLPRAVEFLEMVTELLDGDENNLEIIAQKIQQRFRA</sequence>
<evidence type="ECO:0000256" key="6">
    <source>
        <dbReference type="ARBA" id="ARBA00022840"/>
    </source>
</evidence>
<keyword evidence="6 10" id="KW-0067">ATP-binding</keyword>
<evidence type="ECO:0000259" key="11">
    <source>
        <dbReference type="PROSITE" id="PS50893"/>
    </source>
</evidence>
<keyword evidence="5 10" id="KW-0547">Nucleotide-binding</keyword>
<evidence type="ECO:0000256" key="4">
    <source>
        <dbReference type="ARBA" id="ARBA00022475"/>
    </source>
</evidence>
<comment type="subcellular location">
    <subcellularLocation>
        <location evidence="1 10">Cell membrane</location>
        <topology evidence="1 10">Peripheral membrane protein</topology>
    </subcellularLocation>
</comment>
<dbReference type="CDD" id="cd03225">
    <property type="entry name" value="ABC_cobalt_CbiO_domain1"/>
    <property type="match status" value="1"/>
</dbReference>
<dbReference type="RefSeq" id="WP_190878573.1">
    <property type="nucleotide sequence ID" value="NZ_CP159837.1"/>
</dbReference>
<dbReference type="InterPro" id="IPR005876">
    <property type="entry name" value="Co_trans_ATP-bd"/>
</dbReference>
<dbReference type="GO" id="GO:0043190">
    <property type="term" value="C:ATP-binding cassette (ABC) transporter complex"/>
    <property type="evidence" value="ECO:0007669"/>
    <property type="project" value="TreeGrafter"/>
</dbReference>
<dbReference type="GO" id="GO:0016887">
    <property type="term" value="F:ATP hydrolysis activity"/>
    <property type="evidence" value="ECO:0007669"/>
    <property type="project" value="InterPro"/>
</dbReference>
<feature type="domain" description="ABC transporter" evidence="11">
    <location>
        <begin position="3"/>
        <end position="239"/>
    </location>
</feature>
<reference evidence="12" key="1">
    <citation type="submission" date="2024-07" db="EMBL/GenBank/DDBJ databases">
        <authorList>
            <person name="Kim Y.J."/>
            <person name="Jeong J.Y."/>
        </authorList>
    </citation>
    <scope>NUCLEOTIDE SEQUENCE</scope>
    <source>
        <strain evidence="12">GIHE-MW2</strain>
    </source>
</reference>
<evidence type="ECO:0000256" key="7">
    <source>
        <dbReference type="ARBA" id="ARBA00022967"/>
    </source>
</evidence>
<comment type="similarity">
    <text evidence="2 10">Belongs to the ABC transporter superfamily.</text>
</comment>
<dbReference type="Pfam" id="PF00005">
    <property type="entry name" value="ABC_tran"/>
    <property type="match status" value="1"/>
</dbReference>
<dbReference type="SMART" id="SM00382">
    <property type="entry name" value="AAA"/>
    <property type="match status" value="1"/>
</dbReference>
<gene>
    <name evidence="12" type="ORF">ABWT76_004177</name>
</gene>
<dbReference type="InterPro" id="IPR003439">
    <property type="entry name" value="ABC_transporter-like_ATP-bd"/>
</dbReference>
<dbReference type="InterPro" id="IPR015856">
    <property type="entry name" value="ABC_transpr_CbiO/EcfA_su"/>
</dbReference>
<evidence type="ECO:0000256" key="1">
    <source>
        <dbReference type="ARBA" id="ARBA00004202"/>
    </source>
</evidence>
<dbReference type="GO" id="GO:0042626">
    <property type="term" value="F:ATPase-coupled transmembrane transporter activity"/>
    <property type="evidence" value="ECO:0007669"/>
    <property type="project" value="TreeGrafter"/>
</dbReference>
<keyword evidence="3 10" id="KW-0813">Transport</keyword>
<protein>
    <recommendedName>
        <fullName evidence="10">ABC transporter ATP-binding protein</fullName>
    </recommendedName>
</protein>
<keyword evidence="4 10" id="KW-1003">Cell membrane</keyword>
<evidence type="ECO:0000313" key="12">
    <source>
        <dbReference type="EMBL" id="XCM35489.1"/>
    </source>
</evidence>
<dbReference type="SUPFAM" id="SSF52540">
    <property type="entry name" value="P-loop containing nucleoside triphosphate hydrolases"/>
    <property type="match status" value="1"/>
</dbReference>
<evidence type="ECO:0000256" key="9">
    <source>
        <dbReference type="ARBA" id="ARBA00025157"/>
    </source>
</evidence>
<evidence type="ECO:0000256" key="8">
    <source>
        <dbReference type="ARBA" id="ARBA00023136"/>
    </source>
</evidence>
<proteinExistence type="inferred from homology"/>
<dbReference type="AlphaFoldDB" id="A0AAU8JBA0"/>
<accession>A0AAU8JBA0</accession>